<dbReference type="InterPro" id="IPR013661">
    <property type="entry name" value="Peptidase_M9_N_dom"/>
</dbReference>
<proteinExistence type="predicted"/>
<dbReference type="Proteomes" id="UP000175829">
    <property type="component" value="Unassembled WGS sequence"/>
</dbReference>
<evidence type="ECO:0000256" key="1">
    <source>
        <dbReference type="ARBA" id="ARBA00000424"/>
    </source>
</evidence>
<evidence type="ECO:0000256" key="11">
    <source>
        <dbReference type="ARBA" id="ARBA00023049"/>
    </source>
</evidence>
<dbReference type="PRINTS" id="PR00931">
    <property type="entry name" value="MICOLLPTASE"/>
</dbReference>
<dbReference type="Gene3D" id="1.10.390.20">
    <property type="match status" value="1"/>
</dbReference>
<keyword evidence="6 16" id="KW-0645">Protease</keyword>
<dbReference type="Pfam" id="PF01752">
    <property type="entry name" value="Peptidase_M9"/>
    <property type="match status" value="1"/>
</dbReference>
<evidence type="ECO:0000256" key="13">
    <source>
        <dbReference type="PIRSR" id="PIRSR602169-1"/>
    </source>
</evidence>
<keyword evidence="11" id="KW-0482">Metalloprotease</keyword>
<organism evidence="16 17">
    <name type="scientific">Streptomyces qinglanensis</name>
    <dbReference type="NCBI Taxonomy" id="943816"/>
    <lineage>
        <taxon>Bacteria</taxon>
        <taxon>Bacillati</taxon>
        <taxon>Actinomycetota</taxon>
        <taxon>Actinomycetes</taxon>
        <taxon>Kitasatosporales</taxon>
        <taxon>Streptomycetaceae</taxon>
        <taxon>Streptomyces</taxon>
    </lineage>
</organism>
<feature type="domain" description="Peptidase M9 collagenase N-terminal" evidence="15">
    <location>
        <begin position="45"/>
        <end position="225"/>
    </location>
</feature>
<evidence type="ECO:0000256" key="8">
    <source>
        <dbReference type="ARBA" id="ARBA00022729"/>
    </source>
</evidence>
<dbReference type="EMBL" id="LJGV01000022">
    <property type="protein sequence ID" value="OEU99067.1"/>
    <property type="molecule type" value="Genomic_DNA"/>
</dbReference>
<protein>
    <recommendedName>
        <fullName evidence="4">microbial collagenase</fullName>
        <ecNumber evidence="4">3.4.24.3</ecNumber>
    </recommendedName>
</protein>
<dbReference type="Pfam" id="PF08453">
    <property type="entry name" value="Peptidase_M9_N"/>
    <property type="match status" value="1"/>
</dbReference>
<evidence type="ECO:0000256" key="14">
    <source>
        <dbReference type="SAM" id="MobiDB-lite"/>
    </source>
</evidence>
<comment type="subcellular location">
    <subcellularLocation>
        <location evidence="3">Secreted</location>
    </subcellularLocation>
</comment>
<dbReference type="PANTHER" id="PTHR13062:SF9">
    <property type="entry name" value="MICROBIAL COLLAGENASE"/>
    <property type="match status" value="1"/>
</dbReference>
<evidence type="ECO:0000256" key="4">
    <source>
        <dbReference type="ARBA" id="ARBA00012653"/>
    </source>
</evidence>
<feature type="region of interest" description="Disordered" evidence="14">
    <location>
        <begin position="1"/>
        <end position="40"/>
    </location>
</feature>
<comment type="caution">
    <text evidence="16">The sequence shown here is derived from an EMBL/GenBank/DDBJ whole genome shotgun (WGS) entry which is preliminary data.</text>
</comment>
<dbReference type="GO" id="GO:0008270">
    <property type="term" value="F:zinc ion binding"/>
    <property type="evidence" value="ECO:0007669"/>
    <property type="project" value="InterPro"/>
</dbReference>
<sequence length="585" mass="64747">MADRAPLPASHDGLRTDYDSPAPRSPHERTSARFAPHSGRAGAACSPGDFARTGTALVEQITSASTDCVNSLFGLTGSDAHGAFREAQMVTAADALRSRSASYPGNGSTGMPQLVLFLRAGYYVHWYHEQDVGTYGPVLRSALRGGLDAFFGSAHSHDVTDANGETLSEAVTLIDSAEENAHYLHVVKRMLAGYDSSYDDKYWMVNAVNNAYGVLWRGHRMPDFVRAVQLDPSVLWTLHAFALDHLGLLSGERYFLTYNAGRELGRFLQHASLRGTVRPLVKDLLEAGDITGDTAALWVGVAETADAYDRDRCAYYGVCDLKGKLAEAVLEDRKPCSDSITVVAQDMSAEDFRATCDSLDGQDAYFHRIARDSGPVADDRNSSIEVVVFDSSRDYRIYAGALYGIDTDNGGMYLEGDPSAAGNLPRFIAYEAEWLRPDFRIWNLNHEYTHYLDGRFDMYGDFAAGTSTPTVWWIEGFAEYVSYSYRRLRYDEAIDRAGSKTYPLCTLFDTTYANTDTARTYRWGYLAVRYMLEEHPGAVDAVLASYRTGAWDTARKYLKETIGSRHDQDWYAWLDACAAGACTTG</sequence>
<evidence type="ECO:0000313" key="16">
    <source>
        <dbReference type="EMBL" id="OEU99067.1"/>
    </source>
</evidence>
<dbReference type="GO" id="GO:0005576">
    <property type="term" value="C:extracellular region"/>
    <property type="evidence" value="ECO:0007669"/>
    <property type="project" value="UniProtKB-SubCell"/>
</dbReference>
<dbReference type="Gene3D" id="3.40.30.160">
    <property type="entry name" value="Collagenase ColT, N-terminal domain"/>
    <property type="match status" value="1"/>
</dbReference>
<keyword evidence="10" id="KW-0862">Zinc</keyword>
<evidence type="ECO:0000313" key="17">
    <source>
        <dbReference type="Proteomes" id="UP000175829"/>
    </source>
</evidence>
<evidence type="ECO:0000256" key="3">
    <source>
        <dbReference type="ARBA" id="ARBA00004613"/>
    </source>
</evidence>
<evidence type="ECO:0000256" key="7">
    <source>
        <dbReference type="ARBA" id="ARBA00022723"/>
    </source>
</evidence>
<evidence type="ECO:0000259" key="15">
    <source>
        <dbReference type="Pfam" id="PF08453"/>
    </source>
</evidence>
<dbReference type="GO" id="GO:0004222">
    <property type="term" value="F:metalloendopeptidase activity"/>
    <property type="evidence" value="ECO:0007669"/>
    <property type="project" value="InterPro"/>
</dbReference>
<evidence type="ECO:0000256" key="6">
    <source>
        <dbReference type="ARBA" id="ARBA00022670"/>
    </source>
</evidence>
<keyword evidence="7" id="KW-0479">Metal-binding</keyword>
<dbReference type="AlphaFoldDB" id="A0A1E7K565"/>
<keyword evidence="5" id="KW-0964">Secreted</keyword>
<name>A0A1E7K565_9ACTN</name>
<evidence type="ECO:0000256" key="9">
    <source>
        <dbReference type="ARBA" id="ARBA00022801"/>
    </source>
</evidence>
<evidence type="ECO:0000256" key="10">
    <source>
        <dbReference type="ARBA" id="ARBA00022833"/>
    </source>
</evidence>
<gene>
    <name evidence="16" type="ORF">AN217_16020</name>
</gene>
<comment type="catalytic activity">
    <reaction evidence="1">
        <text>Digestion of native collagen in the triple helical region at Xaa-|-Gly bonds. With synthetic peptides, a preference is shown for Gly at P3 and P1', Pro and Ala at P2 and P2', and hydroxyproline, Ala or Arg at P3'.</text>
        <dbReference type="EC" id="3.4.24.3"/>
    </reaction>
</comment>
<keyword evidence="8" id="KW-0732">Signal</keyword>
<keyword evidence="9" id="KW-0378">Hydrolase</keyword>
<accession>A0A1E7K565</accession>
<dbReference type="InterPro" id="IPR002169">
    <property type="entry name" value="Peptidase_M9A/M9B"/>
</dbReference>
<dbReference type="PATRIC" id="fig|943816.4.peg.2671"/>
<evidence type="ECO:0000256" key="5">
    <source>
        <dbReference type="ARBA" id="ARBA00022525"/>
    </source>
</evidence>
<dbReference type="PANTHER" id="PTHR13062">
    <property type="entry name" value="COLLAGENASE"/>
    <property type="match status" value="1"/>
</dbReference>
<evidence type="ECO:0000256" key="2">
    <source>
        <dbReference type="ARBA" id="ARBA00001947"/>
    </source>
</evidence>
<dbReference type="EC" id="3.4.24.3" evidence="4"/>
<comment type="cofactor">
    <cofactor evidence="2">
        <name>Zn(2+)</name>
        <dbReference type="ChEBI" id="CHEBI:29105"/>
    </cofactor>
</comment>
<dbReference type="GO" id="GO:0006508">
    <property type="term" value="P:proteolysis"/>
    <property type="evidence" value="ECO:0007669"/>
    <property type="project" value="UniProtKB-KW"/>
</dbReference>
<feature type="active site" evidence="13">
    <location>
        <position position="447"/>
    </location>
</feature>
<reference evidence="16 17" key="1">
    <citation type="journal article" date="2016" name="Front. Microbiol.">
        <title>Comparative Genomics Analysis of Streptomyces Species Reveals Their Adaptation to the Marine Environment and Their Diversity at the Genomic Level.</title>
        <authorList>
            <person name="Tian X."/>
            <person name="Zhang Z."/>
            <person name="Yang T."/>
            <person name="Chen M."/>
            <person name="Li J."/>
            <person name="Chen F."/>
            <person name="Yang J."/>
            <person name="Li W."/>
            <person name="Zhang B."/>
            <person name="Zhang Z."/>
            <person name="Wu J."/>
            <person name="Zhang C."/>
            <person name="Long L."/>
            <person name="Xiao J."/>
        </authorList>
    </citation>
    <scope>NUCLEOTIDE SEQUENCE [LARGE SCALE GENOMIC DNA]</scope>
    <source>
        <strain evidence="16 17">SCSIO M10379</strain>
    </source>
</reference>
<evidence type="ECO:0000256" key="12">
    <source>
        <dbReference type="ARBA" id="ARBA00023145"/>
    </source>
</evidence>
<keyword evidence="12" id="KW-0865">Zymogen</keyword>